<dbReference type="EMBL" id="KZ857460">
    <property type="protein sequence ID" value="RDX43761.1"/>
    <property type="molecule type" value="Genomic_DNA"/>
</dbReference>
<gene>
    <name evidence="1" type="ORF">OH76DRAFT_1184130</name>
</gene>
<organism evidence="1 2">
    <name type="scientific">Lentinus brumalis</name>
    <dbReference type="NCBI Taxonomy" id="2498619"/>
    <lineage>
        <taxon>Eukaryota</taxon>
        <taxon>Fungi</taxon>
        <taxon>Dikarya</taxon>
        <taxon>Basidiomycota</taxon>
        <taxon>Agaricomycotina</taxon>
        <taxon>Agaricomycetes</taxon>
        <taxon>Polyporales</taxon>
        <taxon>Polyporaceae</taxon>
        <taxon>Lentinus</taxon>
    </lineage>
</organism>
<keyword evidence="2" id="KW-1185">Reference proteome</keyword>
<evidence type="ECO:0000313" key="2">
    <source>
        <dbReference type="Proteomes" id="UP000256964"/>
    </source>
</evidence>
<dbReference type="AlphaFoldDB" id="A0A371CU05"/>
<proteinExistence type="predicted"/>
<name>A0A371CU05_9APHY</name>
<protein>
    <submittedName>
        <fullName evidence="1">Uncharacterized protein</fullName>
    </submittedName>
</protein>
<accession>A0A371CU05</accession>
<sequence length="278" mass="30757">MLWLDSRTDRSSHHVMKLSCDAFLRLLTSIAHTIPAHSQAGRPRRPMSNPTTLLSVYATLPVNPRTRPVSGWANPNCATQIHGRAPRSTPITSRPCASPQRHRTLAAHRKHHPVLRHIAVAAGRRRLAGQLDCSSSGPAVTAENLFCGTCVTADLNNWMHRASRRRRRSSCVAASYAHANSLSAPGKKLAGEDSLSTYRKYRMMPVASCTLRTSSPIPARSRLDFAADPQLGRRPSASARRWCARRFCREARDRQLVDTEKTICGGASQALPESQSRW</sequence>
<evidence type="ECO:0000313" key="1">
    <source>
        <dbReference type="EMBL" id="RDX43761.1"/>
    </source>
</evidence>
<dbReference type="Proteomes" id="UP000256964">
    <property type="component" value="Unassembled WGS sequence"/>
</dbReference>
<reference evidence="1 2" key="1">
    <citation type="journal article" date="2018" name="Biotechnol. Biofuels">
        <title>Integrative visual omics of the white-rot fungus Polyporus brumalis exposes the biotechnological potential of its oxidative enzymes for delignifying raw plant biomass.</title>
        <authorList>
            <person name="Miyauchi S."/>
            <person name="Rancon A."/>
            <person name="Drula E."/>
            <person name="Hage H."/>
            <person name="Chaduli D."/>
            <person name="Favel A."/>
            <person name="Grisel S."/>
            <person name="Henrissat B."/>
            <person name="Herpoel-Gimbert I."/>
            <person name="Ruiz-Duenas F.J."/>
            <person name="Chevret D."/>
            <person name="Hainaut M."/>
            <person name="Lin J."/>
            <person name="Wang M."/>
            <person name="Pangilinan J."/>
            <person name="Lipzen A."/>
            <person name="Lesage-Meessen L."/>
            <person name="Navarro D."/>
            <person name="Riley R."/>
            <person name="Grigoriev I.V."/>
            <person name="Zhou S."/>
            <person name="Raouche S."/>
            <person name="Rosso M.N."/>
        </authorList>
    </citation>
    <scope>NUCLEOTIDE SEQUENCE [LARGE SCALE GENOMIC DNA]</scope>
    <source>
        <strain evidence="1 2">BRFM 1820</strain>
    </source>
</reference>